<keyword evidence="2" id="KW-1185">Reference proteome</keyword>
<accession>A0A9N7MRB7</accession>
<dbReference type="EMBL" id="CACSLK010014277">
    <property type="protein sequence ID" value="CAA0816650.1"/>
    <property type="molecule type" value="Genomic_DNA"/>
</dbReference>
<protein>
    <submittedName>
        <fullName evidence="1">Uncharacterized protein</fullName>
    </submittedName>
</protein>
<dbReference type="PANTHER" id="PTHR33116:SF70">
    <property type="entry name" value="NON-LTR RETROELEMENT REVERSE TRANSCRIPTASE-LIKE PROTEIN"/>
    <property type="match status" value="1"/>
</dbReference>
<dbReference type="AlphaFoldDB" id="A0A9N7MRB7"/>
<gene>
    <name evidence="1" type="ORF">SHERM_16516</name>
</gene>
<dbReference type="PANTHER" id="PTHR33116">
    <property type="entry name" value="REVERSE TRANSCRIPTASE ZINC-BINDING DOMAIN-CONTAINING PROTEIN-RELATED-RELATED"/>
    <property type="match status" value="1"/>
</dbReference>
<dbReference type="Proteomes" id="UP001153555">
    <property type="component" value="Unassembled WGS sequence"/>
</dbReference>
<sequence>MQILWNGAPSESFHPSRGVRQGDPISLYLFVLCIERLAHSIQSEASTVQVHTLKKVLASFCRHSGLKVSDAKTNIFFSKNVPLDKKQALSNLMGFTRVEDLGYYLGVPILHSRIKGQTYEKLIEKADARLSGWKAASLSMAGRVVLSQAVVSALPYYTMQSALLPNSISAGLEKRIRRIIWGGSEDKRKLSLVKWEEVYLPKALGGLGVKRQRVMNEALLMKIGWKFLTDQNSLWARIWKVKYGNILFEDMAGHRKPSSGII</sequence>
<name>A0A9N7MRB7_STRHE</name>
<organism evidence="1 2">
    <name type="scientific">Striga hermonthica</name>
    <name type="common">Purple witchweed</name>
    <name type="synonym">Buchnera hermonthica</name>
    <dbReference type="NCBI Taxonomy" id="68872"/>
    <lineage>
        <taxon>Eukaryota</taxon>
        <taxon>Viridiplantae</taxon>
        <taxon>Streptophyta</taxon>
        <taxon>Embryophyta</taxon>
        <taxon>Tracheophyta</taxon>
        <taxon>Spermatophyta</taxon>
        <taxon>Magnoliopsida</taxon>
        <taxon>eudicotyledons</taxon>
        <taxon>Gunneridae</taxon>
        <taxon>Pentapetalae</taxon>
        <taxon>asterids</taxon>
        <taxon>lamiids</taxon>
        <taxon>Lamiales</taxon>
        <taxon>Orobanchaceae</taxon>
        <taxon>Buchnereae</taxon>
        <taxon>Striga</taxon>
    </lineage>
</organism>
<evidence type="ECO:0000313" key="2">
    <source>
        <dbReference type="Proteomes" id="UP001153555"/>
    </source>
</evidence>
<evidence type="ECO:0000313" key="1">
    <source>
        <dbReference type="EMBL" id="CAA0816650.1"/>
    </source>
</evidence>
<dbReference type="OrthoDB" id="913367at2759"/>
<comment type="caution">
    <text evidence="1">The sequence shown here is derived from an EMBL/GenBank/DDBJ whole genome shotgun (WGS) entry which is preliminary data.</text>
</comment>
<reference evidence="1" key="1">
    <citation type="submission" date="2019-12" db="EMBL/GenBank/DDBJ databases">
        <authorList>
            <person name="Scholes J."/>
        </authorList>
    </citation>
    <scope>NUCLEOTIDE SEQUENCE</scope>
</reference>
<proteinExistence type="predicted"/>